<name>A0A438IFF4_VITVI</name>
<gene>
    <name evidence="1" type="ORF">CK203_025656</name>
</gene>
<sequence length="143" mass="16053">MVSSHILSLLDCPSSTWDPRRLDPTDVSPQPGCIKGRSWPIHQPKACEDHERHGSISQRGTGIILHHSHRVPIGSLEQNESSESLTLRLQQSAQPPSQEPYSMASCVGKMSSETAQDWTGRSFEGCKLLEYLQLRLAYWLIMD</sequence>
<evidence type="ECO:0000313" key="1">
    <source>
        <dbReference type="EMBL" id="RVW95149.1"/>
    </source>
</evidence>
<dbReference type="EMBL" id="QGNW01000116">
    <property type="protein sequence ID" value="RVW95149.1"/>
    <property type="molecule type" value="Genomic_DNA"/>
</dbReference>
<proteinExistence type="predicted"/>
<dbReference type="Proteomes" id="UP000288805">
    <property type="component" value="Unassembled WGS sequence"/>
</dbReference>
<evidence type="ECO:0000313" key="2">
    <source>
        <dbReference type="Proteomes" id="UP000288805"/>
    </source>
</evidence>
<reference evidence="1 2" key="1">
    <citation type="journal article" date="2018" name="PLoS Genet.">
        <title>Population sequencing reveals clonal diversity and ancestral inbreeding in the grapevine cultivar Chardonnay.</title>
        <authorList>
            <person name="Roach M.J."/>
            <person name="Johnson D.L."/>
            <person name="Bohlmann J."/>
            <person name="van Vuuren H.J."/>
            <person name="Jones S.J."/>
            <person name="Pretorius I.S."/>
            <person name="Schmidt S.A."/>
            <person name="Borneman A.R."/>
        </authorList>
    </citation>
    <scope>NUCLEOTIDE SEQUENCE [LARGE SCALE GENOMIC DNA]</scope>
    <source>
        <strain evidence="2">cv. Chardonnay</strain>
        <tissue evidence="1">Leaf</tissue>
    </source>
</reference>
<protein>
    <submittedName>
        <fullName evidence="1">Uncharacterized protein</fullName>
    </submittedName>
</protein>
<organism evidence="1 2">
    <name type="scientific">Vitis vinifera</name>
    <name type="common">Grape</name>
    <dbReference type="NCBI Taxonomy" id="29760"/>
    <lineage>
        <taxon>Eukaryota</taxon>
        <taxon>Viridiplantae</taxon>
        <taxon>Streptophyta</taxon>
        <taxon>Embryophyta</taxon>
        <taxon>Tracheophyta</taxon>
        <taxon>Spermatophyta</taxon>
        <taxon>Magnoliopsida</taxon>
        <taxon>eudicotyledons</taxon>
        <taxon>Gunneridae</taxon>
        <taxon>Pentapetalae</taxon>
        <taxon>rosids</taxon>
        <taxon>Vitales</taxon>
        <taxon>Vitaceae</taxon>
        <taxon>Viteae</taxon>
        <taxon>Vitis</taxon>
    </lineage>
</organism>
<comment type="caution">
    <text evidence="1">The sequence shown here is derived from an EMBL/GenBank/DDBJ whole genome shotgun (WGS) entry which is preliminary data.</text>
</comment>
<dbReference type="AlphaFoldDB" id="A0A438IFF4"/>
<accession>A0A438IFF4</accession>